<dbReference type="InterPro" id="IPR015943">
    <property type="entry name" value="WD40/YVTN_repeat-like_dom_sf"/>
</dbReference>
<name>A0ABM4DN25_HYDVU</name>
<dbReference type="Gene3D" id="2.130.10.10">
    <property type="entry name" value="YVTN repeat-like/Quinoprotein amine dehydrogenase"/>
    <property type="match status" value="2"/>
</dbReference>
<evidence type="ECO:0000259" key="3">
    <source>
        <dbReference type="Pfam" id="PF03178"/>
    </source>
</evidence>
<evidence type="ECO:0000259" key="4">
    <source>
        <dbReference type="Pfam" id="PF10433"/>
    </source>
</evidence>
<evidence type="ECO:0000259" key="5">
    <source>
        <dbReference type="Pfam" id="PF23726"/>
    </source>
</evidence>
<dbReference type="RefSeq" id="XP_065675969.1">
    <property type="nucleotide sequence ID" value="XM_065819897.1"/>
</dbReference>
<feature type="domain" description="RSE1/DDB1/CPSF1 second beta-propeller" evidence="5">
    <location>
        <begin position="512"/>
        <end position="943"/>
    </location>
</feature>
<protein>
    <submittedName>
        <fullName evidence="7">Cleavage and polyadenylation specificity factor subunit 1 isoform X2</fullName>
    </submittedName>
</protein>
<dbReference type="GeneID" id="100199171"/>
<evidence type="ECO:0000313" key="6">
    <source>
        <dbReference type="Proteomes" id="UP001652625"/>
    </source>
</evidence>
<dbReference type="InterPro" id="IPR004871">
    <property type="entry name" value="RSE1/DDB1/CPSF1_C"/>
</dbReference>
<evidence type="ECO:0000313" key="7">
    <source>
        <dbReference type="RefSeq" id="XP_065675969.1"/>
    </source>
</evidence>
<dbReference type="InterPro" id="IPR050358">
    <property type="entry name" value="RSE1/DDB1/CFT1"/>
</dbReference>
<accession>A0ABM4DN25</accession>
<evidence type="ECO:0000256" key="1">
    <source>
        <dbReference type="ARBA" id="ARBA00004123"/>
    </source>
</evidence>
<dbReference type="PANTHER" id="PTHR10644">
    <property type="entry name" value="DNA REPAIR/RNA PROCESSING CPSF FAMILY"/>
    <property type="match status" value="1"/>
</dbReference>
<feature type="domain" description="RSE1/DDB1/CPSF1 first beta-propeller" evidence="4">
    <location>
        <begin position="13"/>
        <end position="408"/>
    </location>
</feature>
<sequence>MHSIFKEIHPPTVVDHAVRCYFFDSKEVNLVTAGGQRLNVYRLCDADMVVSDGDQSSKIADSVGKRRLELLASFTLYGNIINMQVVRLGSNVRDSLLLAFKHAKLSIVEFDPLSHDLKTDSMHYFENDEFKGGLSHNIYLPLVRVDPEQRCACMLIYNRHLVVLPFKHDIKLEESEELSDGEHIKSVLPSYMIDLHSLEQPLLNITELQFLHGYHQPTLMFLFEPVQTSTGRVAVRQDTFCVSAISLNMAEKVHPVIWSVTNLPFDCHMLRPIEKPIGGVLVFASNSLIYLNQSIPPYGVSLNSITEGSTMFPLKIQEDVVITLAESSCDAIATDQFILSLKGGEIYVLSLLSDGLRTVRSFHFEKAAGSVLASCVCWIEYGFVFLGSRLGNSLLLRYTEKDSASIAEKSKEAKVELPPSPKQKKRRLSITDEDLELYGEYEEPTLSVITTYTFNVCDSLLNIGPITKAALGEPAFLSEEFFGSRQIDLEMVCCSGYGKNGTLTVLQRSIRPQVVTTFELPGCVNMWTVCGKSSKESPENYHSYLILSRDDSTMVLKTGAEITELDNSGFNVQQPTIFACNHLSNKYILQVCPQSIHLLEDTVQINSISLQDTIKITQCSISDPYVVMVDSAGQLIYLQVIEDSEGVQLKMNNIKTSNNGKISSICVYKDESGLFSVSNQIKDNSQGKKQSFLRERKRSTYIEDEEEFLYSTTSEETYEELSQRNSFSSSNNASMFPIVATYWCLVCTEYGRLEIYALPSFNLVFNSNNFYDAPKILVDSVVNNSITDEPYNQVKEILMVGAGYLRRRPFLYALIDQDLVVYECFSMCKQTFSGHLGVRFKKMEMNVLMRVKEEAKLAEMANPIKEKIKAPLLREVNNVASYDSGVFVCGAYPHWFFTTFRGEIHVHPLSIDGPITVFAPFNNVNCPKGFLYFNKIGELRIAVLPSHLNYDSPWPVRKVPLRMTPYEIAYLPDAKVYAVASSYTENQKKLPRFHTEEREFDTVEREPRYIYPQIERFVVSLISPTSWETVPNSRTVLQEFEHVTCMKVLLLHSELVDIGLKQYLVVGTTFNYGEDLACKGRILIFDVLEVVPEPGQPLTKTKCKCVYDKEQKGPVTAICATSGYIIAAVGQKIYAFKYKDNDLVGVAFVDSQVFTVNLMAIRNVIVAADISRSISLVRFQVEHKSLALVSRDTKTLEAYTSEFFIDGSQVGFVVSDAERNIVIFSYQPEALESFGGHRLLQKADINIGSHVNTMMRIKLIQDEQSLSKSSEQRQLIILPTLDGSIGILFPLSEKPFRRLTMLQNKLVDCLPHKAGLNPRAFRALDVPLRTLTNPHRNILDGQLLDKYAQLSFQERFDIAKKMGTTSGQILDDMMDIERASNHL</sequence>
<keyword evidence="6" id="KW-1185">Reference proteome</keyword>
<gene>
    <name evidence="7" type="primary">LOC100199171</name>
</gene>
<dbReference type="InterPro" id="IPR018846">
    <property type="entry name" value="Beta-prop_RSE1/DDB1/CPSF1_1st"/>
</dbReference>
<dbReference type="Pfam" id="PF10433">
    <property type="entry name" value="Beta-prop_RSE1_1st"/>
    <property type="match status" value="1"/>
</dbReference>
<dbReference type="Pfam" id="PF23726">
    <property type="entry name" value="Beta-prop_RSE1_2nd"/>
    <property type="match status" value="1"/>
</dbReference>
<dbReference type="InterPro" id="IPR058543">
    <property type="entry name" value="Beta-prop_RSE1/DDB1/CPSF1_2nd"/>
</dbReference>
<feature type="domain" description="RSE1/DDB1/CPSF1 C-terminal" evidence="3">
    <location>
        <begin position="1017"/>
        <end position="1348"/>
    </location>
</feature>
<dbReference type="Pfam" id="PF03178">
    <property type="entry name" value="CPSF_A"/>
    <property type="match status" value="1"/>
</dbReference>
<dbReference type="Proteomes" id="UP001652625">
    <property type="component" value="Chromosome 15"/>
</dbReference>
<reference evidence="7" key="1">
    <citation type="submission" date="2025-08" db="UniProtKB">
        <authorList>
            <consortium name="RefSeq"/>
        </authorList>
    </citation>
    <scope>IDENTIFICATION</scope>
</reference>
<evidence type="ECO:0000256" key="2">
    <source>
        <dbReference type="ARBA" id="ARBA00023242"/>
    </source>
</evidence>
<comment type="subcellular location">
    <subcellularLocation>
        <location evidence="1">Nucleus</location>
    </subcellularLocation>
</comment>
<keyword evidence="2" id="KW-0539">Nucleus</keyword>
<proteinExistence type="predicted"/>
<organism evidence="6 7">
    <name type="scientific">Hydra vulgaris</name>
    <name type="common">Hydra</name>
    <name type="synonym">Hydra attenuata</name>
    <dbReference type="NCBI Taxonomy" id="6087"/>
    <lineage>
        <taxon>Eukaryota</taxon>
        <taxon>Metazoa</taxon>
        <taxon>Cnidaria</taxon>
        <taxon>Hydrozoa</taxon>
        <taxon>Hydroidolina</taxon>
        <taxon>Anthoathecata</taxon>
        <taxon>Aplanulata</taxon>
        <taxon>Hydridae</taxon>
        <taxon>Hydra</taxon>
    </lineage>
</organism>